<reference evidence="4 5" key="1">
    <citation type="submission" date="2019-01" db="EMBL/GenBank/DDBJ databases">
        <title>Genome sequencing of the rare red list fungi Fomitopsis rosea.</title>
        <authorList>
            <person name="Buettner E."/>
            <person name="Kellner H."/>
        </authorList>
    </citation>
    <scope>NUCLEOTIDE SEQUENCE [LARGE SCALE GENOMIC DNA]</scope>
    <source>
        <strain evidence="4 5">DSM 105464</strain>
    </source>
</reference>
<evidence type="ECO:0000313" key="5">
    <source>
        <dbReference type="Proteomes" id="UP000298390"/>
    </source>
</evidence>
<comment type="caution">
    <text evidence="4">The sequence shown here is derived from an EMBL/GenBank/DDBJ whole genome shotgun (WGS) entry which is preliminary data.</text>
</comment>
<evidence type="ECO:0000256" key="1">
    <source>
        <dbReference type="SAM" id="Coils"/>
    </source>
</evidence>
<keyword evidence="3" id="KW-0732">Signal</keyword>
<proteinExistence type="predicted"/>
<accession>A0A4Y9YRQ1</accession>
<dbReference type="AlphaFoldDB" id="A0A4Y9YRQ1"/>
<keyword evidence="1" id="KW-0175">Coiled coil</keyword>
<protein>
    <submittedName>
        <fullName evidence="4">Uncharacterized protein</fullName>
    </submittedName>
</protein>
<evidence type="ECO:0000256" key="3">
    <source>
        <dbReference type="SAM" id="SignalP"/>
    </source>
</evidence>
<organism evidence="4 5">
    <name type="scientific">Rhodofomes roseus</name>
    <dbReference type="NCBI Taxonomy" id="34475"/>
    <lineage>
        <taxon>Eukaryota</taxon>
        <taxon>Fungi</taxon>
        <taxon>Dikarya</taxon>
        <taxon>Basidiomycota</taxon>
        <taxon>Agaricomycotina</taxon>
        <taxon>Agaricomycetes</taxon>
        <taxon>Polyporales</taxon>
        <taxon>Rhodofomes</taxon>
    </lineage>
</organism>
<name>A0A4Y9YRQ1_9APHY</name>
<dbReference type="EMBL" id="SEKV01000079">
    <property type="protein sequence ID" value="TFY65065.1"/>
    <property type="molecule type" value="Genomic_DNA"/>
</dbReference>
<evidence type="ECO:0000256" key="2">
    <source>
        <dbReference type="SAM" id="MobiDB-lite"/>
    </source>
</evidence>
<evidence type="ECO:0000313" key="4">
    <source>
        <dbReference type="EMBL" id="TFY65065.1"/>
    </source>
</evidence>
<dbReference type="STRING" id="34475.A0A4Y9YRQ1"/>
<sequence>MAAAAQWPTLAMIKTFVSGVATVFTKMGFAGNDDSTTPDPIATSLGSNEGEDQDTGCTDSTTSHDGCSTVEPTLQNTVAGQGHSNHLSRSSGNITSTPAPTVANTPQSAVMAVVDDIEQGPKKASRDRRRSSVIHLKEENAMLRQAMEDWRHDANQWEQNAVHHRMHHDAVRVEYERIRGELNEARRHEATLLEEVTHLKTLLEDRRQELKDAQRFMGTMDTFAESDVVREVHSLNTEIFNLARSIADNASQHSPTQIQASERDAAETTIHLLGRHFATMLESTDTRGDTILLEIAIQVVVTGFLYEVVSAWTIGHDGNGILASVYGRIRAYENQSVAGQWRALTRKFAQDEHINPAQMEEILTRDLAALLQHVMTLSRMSLSTRHNPQPSLHTLIGKALKIRHLVGEAMKSSEYEALLPQPEAAFVPGEMEDAYAPRGAGRRAGLSVMCCVSLGLRRVEKSEEGLRSVTLIKSEVGLQTLLEDLGVAGEDDEDMSA</sequence>
<gene>
    <name evidence="4" type="ORF">EVJ58_g2220</name>
</gene>
<feature type="coiled-coil region" evidence="1">
    <location>
        <begin position="140"/>
        <end position="213"/>
    </location>
</feature>
<feature type="signal peptide" evidence="3">
    <location>
        <begin position="1"/>
        <end position="19"/>
    </location>
</feature>
<feature type="chain" id="PRO_5021327853" evidence="3">
    <location>
        <begin position="20"/>
        <end position="497"/>
    </location>
</feature>
<feature type="compositionally biased region" description="Polar residues" evidence="2">
    <location>
        <begin position="55"/>
        <end position="99"/>
    </location>
</feature>
<feature type="region of interest" description="Disordered" evidence="2">
    <location>
        <begin position="29"/>
        <end position="99"/>
    </location>
</feature>
<dbReference type="Proteomes" id="UP000298390">
    <property type="component" value="Unassembled WGS sequence"/>
</dbReference>